<dbReference type="PANTHER" id="PTHR12151">
    <property type="entry name" value="ELECTRON TRANSPORT PROTIN SCO1/SENC FAMILY MEMBER"/>
    <property type="match status" value="1"/>
</dbReference>
<dbReference type="CDD" id="cd02968">
    <property type="entry name" value="SCO"/>
    <property type="match status" value="1"/>
</dbReference>
<evidence type="ECO:0000313" key="11">
    <source>
        <dbReference type="Proteomes" id="UP001491310"/>
    </source>
</evidence>
<proteinExistence type="inferred from homology"/>
<feature type="domain" description="Thioredoxin" evidence="9">
    <location>
        <begin position="90"/>
        <end position="256"/>
    </location>
</feature>
<keyword evidence="3" id="KW-0479">Metal-binding</keyword>
<evidence type="ECO:0000256" key="2">
    <source>
        <dbReference type="ARBA" id="ARBA00010996"/>
    </source>
</evidence>
<protein>
    <recommendedName>
        <fullName evidence="9">Thioredoxin domain-containing protein</fullName>
    </recommendedName>
</protein>
<evidence type="ECO:0000256" key="4">
    <source>
        <dbReference type="ARBA" id="ARBA00022792"/>
    </source>
</evidence>
<dbReference type="InterPro" id="IPR013766">
    <property type="entry name" value="Thioredoxin_domain"/>
</dbReference>
<name>A0ABR2YL67_9CHLO</name>
<dbReference type="InterPro" id="IPR003782">
    <property type="entry name" value="SCO1/SenC"/>
</dbReference>
<dbReference type="Pfam" id="PF02630">
    <property type="entry name" value="SCO1-SenC"/>
    <property type="match status" value="1"/>
</dbReference>
<dbReference type="InterPro" id="IPR036249">
    <property type="entry name" value="Thioredoxin-like_sf"/>
</dbReference>
<organism evidence="10 11">
    <name type="scientific">Coccomyxa subellipsoidea</name>
    <dbReference type="NCBI Taxonomy" id="248742"/>
    <lineage>
        <taxon>Eukaryota</taxon>
        <taxon>Viridiplantae</taxon>
        <taxon>Chlorophyta</taxon>
        <taxon>core chlorophytes</taxon>
        <taxon>Trebouxiophyceae</taxon>
        <taxon>Trebouxiophyceae incertae sedis</taxon>
        <taxon>Coccomyxaceae</taxon>
        <taxon>Coccomyxa</taxon>
    </lineage>
</organism>
<gene>
    <name evidence="10" type="ORF">WJX75_006465</name>
</gene>
<reference evidence="10 11" key="1">
    <citation type="journal article" date="2024" name="Nat. Commun.">
        <title>Phylogenomics reveals the evolutionary origins of lichenization in chlorophyte algae.</title>
        <authorList>
            <person name="Puginier C."/>
            <person name="Libourel C."/>
            <person name="Otte J."/>
            <person name="Skaloud P."/>
            <person name="Haon M."/>
            <person name="Grisel S."/>
            <person name="Petersen M."/>
            <person name="Berrin J.G."/>
            <person name="Delaux P.M."/>
            <person name="Dal Grande F."/>
            <person name="Keller J."/>
        </authorList>
    </citation>
    <scope>NUCLEOTIDE SEQUENCE [LARGE SCALE GENOMIC DNA]</scope>
    <source>
        <strain evidence="10 11">SAG 216-7</strain>
    </source>
</reference>
<comment type="caution">
    <text evidence="10">The sequence shown here is derived from an EMBL/GenBank/DDBJ whole genome shotgun (WGS) entry which is preliminary data.</text>
</comment>
<keyword evidence="5" id="KW-0186">Copper</keyword>
<evidence type="ECO:0000256" key="5">
    <source>
        <dbReference type="ARBA" id="ARBA00023008"/>
    </source>
</evidence>
<evidence type="ECO:0000256" key="7">
    <source>
        <dbReference type="ARBA" id="ARBA00023136"/>
    </source>
</evidence>
<comment type="similarity">
    <text evidence="2 8">Belongs to the SCO1/2 family.</text>
</comment>
<sequence length="259" mass="28260">MVGSRISIAFQECGISLDQACCSTSAPSWAQQCSRSFAAEAGQSPPSRIGGPVSYASLALTLGTGAGILWYFNHEREKKLAEIRGKQDSVGVAAIGGQFDLLDQDGKKFTHENLVGSFSLLYFGFTNCPDICPDELEKLATAIDAIEKQTGHKVLPVFITVDPERDSVSKVKAYVKQFHPRLIGLTGPQDKVKAAAKAYRVYYTKTNDDPKDYLVDHSIIMYLLDPKGQFVSFYGKNYTAEELADTISKVISKQIGSQG</sequence>
<dbReference type="PANTHER" id="PTHR12151:SF5">
    <property type="entry name" value="AT19154P"/>
    <property type="match status" value="1"/>
</dbReference>
<evidence type="ECO:0000256" key="3">
    <source>
        <dbReference type="ARBA" id="ARBA00022723"/>
    </source>
</evidence>
<keyword evidence="6 8" id="KW-0496">Mitochondrion</keyword>
<evidence type="ECO:0000313" key="10">
    <source>
        <dbReference type="EMBL" id="KAK9907583.1"/>
    </source>
</evidence>
<dbReference type="SUPFAM" id="SSF52833">
    <property type="entry name" value="Thioredoxin-like"/>
    <property type="match status" value="1"/>
</dbReference>
<keyword evidence="7" id="KW-0472">Membrane</keyword>
<dbReference type="EMBL" id="JALJOT010000009">
    <property type="protein sequence ID" value="KAK9907583.1"/>
    <property type="molecule type" value="Genomic_DNA"/>
</dbReference>
<keyword evidence="4 8" id="KW-0999">Mitochondrion inner membrane</keyword>
<evidence type="ECO:0000259" key="9">
    <source>
        <dbReference type="PROSITE" id="PS51352"/>
    </source>
</evidence>
<dbReference type="InterPro" id="IPR017276">
    <property type="entry name" value="Synth_of_cyt-c-oxidase_Sco1/2"/>
</dbReference>
<comment type="subcellular location">
    <subcellularLocation>
        <location evidence="1 8">Mitochondrion inner membrane</location>
    </subcellularLocation>
</comment>
<evidence type="ECO:0000256" key="6">
    <source>
        <dbReference type="ARBA" id="ARBA00023128"/>
    </source>
</evidence>
<accession>A0ABR2YL67</accession>
<dbReference type="PIRSF" id="PIRSF037736">
    <property type="entry name" value="SCO1"/>
    <property type="match status" value="1"/>
</dbReference>
<dbReference type="PROSITE" id="PS51352">
    <property type="entry name" value="THIOREDOXIN_2"/>
    <property type="match status" value="1"/>
</dbReference>
<dbReference type="Gene3D" id="3.40.30.10">
    <property type="entry name" value="Glutaredoxin"/>
    <property type="match status" value="1"/>
</dbReference>
<dbReference type="Proteomes" id="UP001491310">
    <property type="component" value="Unassembled WGS sequence"/>
</dbReference>
<evidence type="ECO:0000256" key="1">
    <source>
        <dbReference type="ARBA" id="ARBA00004273"/>
    </source>
</evidence>
<evidence type="ECO:0000256" key="8">
    <source>
        <dbReference type="PIRNR" id="PIRNR037736"/>
    </source>
</evidence>
<keyword evidence="11" id="KW-1185">Reference proteome</keyword>